<dbReference type="PROSITE" id="PS51318">
    <property type="entry name" value="TAT"/>
    <property type="match status" value="1"/>
</dbReference>
<name>A0ABR7LFY2_9PSEU</name>
<dbReference type="EMBL" id="JABVED010000034">
    <property type="protein sequence ID" value="MBC6451569.1"/>
    <property type="molecule type" value="Genomic_DNA"/>
</dbReference>
<protein>
    <submittedName>
        <fullName evidence="1">Uncharacterized protein</fullName>
    </submittedName>
</protein>
<evidence type="ECO:0000313" key="2">
    <source>
        <dbReference type="Proteomes" id="UP000734823"/>
    </source>
</evidence>
<accession>A0ABR7LFY2</accession>
<evidence type="ECO:0000313" key="1">
    <source>
        <dbReference type="EMBL" id="MBC6451569.1"/>
    </source>
</evidence>
<dbReference type="InterPro" id="IPR006311">
    <property type="entry name" value="TAT_signal"/>
</dbReference>
<dbReference type="Proteomes" id="UP000734823">
    <property type="component" value="Unassembled WGS sequence"/>
</dbReference>
<organism evidence="1 2">
    <name type="scientific">Actinokineospora xionganensis</name>
    <dbReference type="NCBI Taxonomy" id="2684470"/>
    <lineage>
        <taxon>Bacteria</taxon>
        <taxon>Bacillati</taxon>
        <taxon>Actinomycetota</taxon>
        <taxon>Actinomycetes</taxon>
        <taxon>Pseudonocardiales</taxon>
        <taxon>Pseudonocardiaceae</taxon>
        <taxon>Actinokineospora</taxon>
    </lineage>
</organism>
<comment type="caution">
    <text evidence="1">The sequence shown here is derived from an EMBL/GenBank/DDBJ whole genome shotgun (WGS) entry which is preliminary data.</text>
</comment>
<dbReference type="RefSeq" id="WP_187224637.1">
    <property type="nucleotide sequence ID" value="NZ_JABVED010000034.1"/>
</dbReference>
<gene>
    <name evidence="1" type="ORF">GPZ80_30940</name>
</gene>
<keyword evidence="2" id="KW-1185">Reference proteome</keyword>
<proteinExistence type="predicted"/>
<sequence>MGPNEPDRISRRTFVIGAAGLAAVAAVGPGAGLAAATAEVDICAGVAVVGDSPQVLCRQNSRWVLIGDDGVAKATTGLAGALVLDVATDARGALAAGSIDGEAALWSSADGLSWREVLRLHGRRSVFTAIASNPSEAMALGSDLSGEDVPQGTIAARRLGVNWSLGAVTGLAATAYVTTLAVRRGGWLAGAIGSQETVLHVSSNGTTWSELAAGRLDDAAVQGVLDDDGSVRWVGNAIGGSAALAGTVGAGRGPAGVPDRSHAVGLVRTHRGRVSYWLLDGRLQTAEVR</sequence>
<reference evidence="1 2" key="1">
    <citation type="submission" date="2020-06" db="EMBL/GenBank/DDBJ databases">
        <title>Actinokineospora xiongansis sp. nov., isolated from soil of Baiyangdian.</title>
        <authorList>
            <person name="Zhang X."/>
        </authorList>
    </citation>
    <scope>NUCLEOTIDE SEQUENCE [LARGE SCALE GENOMIC DNA]</scope>
    <source>
        <strain evidence="1 2">HBU206404</strain>
    </source>
</reference>